<dbReference type="Gene3D" id="3.60.21.10">
    <property type="match status" value="1"/>
</dbReference>
<protein>
    <recommendedName>
        <fullName evidence="2">Calcineurin-like phosphoesterase domain-containing protein</fullName>
    </recommendedName>
</protein>
<feature type="non-terminal residue" evidence="1">
    <location>
        <position position="27"/>
    </location>
</feature>
<accession>A0A382SSE0</accession>
<dbReference type="EMBL" id="UINC01131257">
    <property type="protein sequence ID" value="SVD12849.1"/>
    <property type="molecule type" value="Genomic_DNA"/>
</dbReference>
<evidence type="ECO:0000313" key="1">
    <source>
        <dbReference type="EMBL" id="SVD12849.1"/>
    </source>
</evidence>
<organism evidence="1">
    <name type="scientific">marine metagenome</name>
    <dbReference type="NCBI Taxonomy" id="408172"/>
    <lineage>
        <taxon>unclassified sequences</taxon>
        <taxon>metagenomes</taxon>
        <taxon>ecological metagenomes</taxon>
    </lineage>
</organism>
<dbReference type="InterPro" id="IPR029052">
    <property type="entry name" value="Metallo-depent_PP-like"/>
</dbReference>
<proteinExistence type="predicted"/>
<sequence>MRYAIISDIHGNLEGLNTVMEHAESNG</sequence>
<name>A0A382SSE0_9ZZZZ</name>
<dbReference type="AlphaFoldDB" id="A0A382SSE0"/>
<reference evidence="1" key="1">
    <citation type="submission" date="2018-05" db="EMBL/GenBank/DDBJ databases">
        <authorList>
            <person name="Lanie J.A."/>
            <person name="Ng W.-L."/>
            <person name="Kazmierczak K.M."/>
            <person name="Andrzejewski T.M."/>
            <person name="Davidsen T.M."/>
            <person name="Wayne K.J."/>
            <person name="Tettelin H."/>
            <person name="Glass J.I."/>
            <person name="Rusch D."/>
            <person name="Podicherti R."/>
            <person name="Tsui H.-C.T."/>
            <person name="Winkler M.E."/>
        </authorList>
    </citation>
    <scope>NUCLEOTIDE SEQUENCE</scope>
</reference>
<gene>
    <name evidence="1" type="ORF">METZ01_LOCUS365703</name>
</gene>
<dbReference type="SUPFAM" id="SSF56300">
    <property type="entry name" value="Metallo-dependent phosphatases"/>
    <property type="match status" value="1"/>
</dbReference>
<evidence type="ECO:0008006" key="2">
    <source>
        <dbReference type="Google" id="ProtNLM"/>
    </source>
</evidence>